<protein>
    <submittedName>
        <fullName evidence="2">D-alanyl-D-alanine metallocarboxypeptidase</fullName>
        <ecNumber evidence="2">3.4.17.14</ecNumber>
    </submittedName>
</protein>
<name>A9WQ34_RENSM</name>
<dbReference type="EC" id="3.4.17.14" evidence="2"/>
<dbReference type="MEROPS" id="M15.010"/>
<reference evidence="3" key="1">
    <citation type="journal article" date="2008" name="J. Bacteriol.">
        <title>Genome sequence of the fish pathogen Renibacterium salmoninarum suggests reductive evolution away from an environmental Arthrobacter ancestor.</title>
        <authorList>
            <person name="Wiens G.D."/>
            <person name="Rockey D.D."/>
            <person name="Wu Z."/>
            <person name="Chang J."/>
            <person name="Levy R."/>
            <person name="Crane S."/>
            <person name="Chen D.S."/>
            <person name="Capri G.R."/>
            <person name="Burnett J.R."/>
            <person name="Sudheesh P.S."/>
            <person name="Schipma M.J."/>
            <person name="Burd H."/>
            <person name="Bhattacharyya A."/>
            <person name="Rhodes L.D."/>
            <person name="Kaul R."/>
            <person name="Strom M.S."/>
        </authorList>
    </citation>
    <scope>NUCLEOTIDE SEQUENCE [LARGE SCALE GENOMIC DNA]</scope>
    <source>
        <strain evidence="3">ATCC 33209 / DSM 20767 / JCM 11484 / NBRC 15589 / NCIMB 2235</strain>
    </source>
</reference>
<proteinExistence type="predicted"/>
<keyword evidence="2" id="KW-0645">Protease</keyword>
<dbReference type="GO" id="GO:0006508">
    <property type="term" value="P:proteolysis"/>
    <property type="evidence" value="ECO:0007669"/>
    <property type="project" value="InterPro"/>
</dbReference>
<evidence type="ECO:0000259" key="1">
    <source>
        <dbReference type="Pfam" id="PF02557"/>
    </source>
</evidence>
<evidence type="ECO:0000313" key="2">
    <source>
        <dbReference type="EMBL" id="ABY22460.1"/>
    </source>
</evidence>
<dbReference type="Gene3D" id="3.30.1380.10">
    <property type="match status" value="1"/>
</dbReference>
<dbReference type="Pfam" id="PF02557">
    <property type="entry name" value="VanY"/>
    <property type="match status" value="1"/>
</dbReference>
<dbReference type="EMBL" id="CP000910">
    <property type="protein sequence ID" value="ABY22460.1"/>
    <property type="molecule type" value="Genomic_DNA"/>
</dbReference>
<keyword evidence="3" id="KW-1185">Reference proteome</keyword>
<dbReference type="GO" id="GO:0009046">
    <property type="term" value="F:zinc D-Ala-D-Ala carboxypeptidase activity"/>
    <property type="evidence" value="ECO:0007669"/>
    <property type="project" value="UniProtKB-EC"/>
</dbReference>
<gene>
    <name evidence="2" type="ordered locus">RSal33209_0713</name>
</gene>
<dbReference type="KEGG" id="rsa:RSal33209_0713"/>
<keyword evidence="2" id="KW-0378">Hydrolase</keyword>
<sequence length="52" mass="5935">MTMDIAAAGDTDLLEESFADEPAGIWVAANSHRFGFILRYPRDKELNYWLCL</sequence>
<dbReference type="SMR" id="A9WQ34"/>
<organism evidence="2 3">
    <name type="scientific">Renibacterium salmoninarum (strain ATCC 33209 / DSM 20767 / JCM 11484 / NBRC 15589 / NCIMB 2235)</name>
    <dbReference type="NCBI Taxonomy" id="288705"/>
    <lineage>
        <taxon>Bacteria</taxon>
        <taxon>Bacillati</taxon>
        <taxon>Actinomycetota</taxon>
        <taxon>Actinomycetes</taxon>
        <taxon>Micrococcales</taxon>
        <taxon>Micrococcaceae</taxon>
        <taxon>Renibacterium</taxon>
    </lineage>
</organism>
<dbReference type="InterPro" id="IPR009045">
    <property type="entry name" value="Zn_M74/Hedgehog-like"/>
</dbReference>
<dbReference type="eggNOG" id="COG1876">
    <property type="taxonomic scope" value="Bacteria"/>
</dbReference>
<dbReference type="HOGENOM" id="CLU_3083961_0_0_11"/>
<dbReference type="Proteomes" id="UP000002007">
    <property type="component" value="Chromosome"/>
</dbReference>
<keyword evidence="2" id="KW-0121">Carboxypeptidase</keyword>
<dbReference type="STRING" id="288705.RSal33209_0713"/>
<dbReference type="InterPro" id="IPR003709">
    <property type="entry name" value="VanY-like_core_dom"/>
</dbReference>
<accession>A9WQ34</accession>
<evidence type="ECO:0000313" key="3">
    <source>
        <dbReference type="Proteomes" id="UP000002007"/>
    </source>
</evidence>
<dbReference type="AlphaFoldDB" id="A9WQ34"/>
<feature type="domain" description="D-alanyl-D-alanine carboxypeptidase-like core" evidence="1">
    <location>
        <begin position="2"/>
        <end position="45"/>
    </location>
</feature>